<dbReference type="EMBL" id="LS974623">
    <property type="protein sequence ID" value="CAG7903534.1"/>
    <property type="molecule type" value="Genomic_DNA"/>
</dbReference>
<dbReference type="Proteomes" id="UP000694005">
    <property type="component" value="Chromosome A07"/>
</dbReference>
<evidence type="ECO:0000256" key="5">
    <source>
        <dbReference type="ARBA" id="ARBA00023242"/>
    </source>
</evidence>
<evidence type="ECO:0000256" key="1">
    <source>
        <dbReference type="ARBA" id="ARBA00004123"/>
    </source>
</evidence>
<evidence type="ECO:0000259" key="7">
    <source>
        <dbReference type="Pfam" id="PF04873"/>
    </source>
</evidence>
<dbReference type="PANTHER" id="PTHR33305">
    <property type="entry name" value="ETHYLENE INSENSITIVE 3-LIKE 2 PROTEIN"/>
    <property type="match status" value="1"/>
</dbReference>
<dbReference type="FunFam" id="1.10.3180.10:FF:000001">
    <property type="entry name" value="Ethylene insensitive 3-like 1"/>
    <property type="match status" value="1"/>
</dbReference>
<dbReference type="GO" id="GO:0003700">
    <property type="term" value="F:DNA-binding transcription factor activity"/>
    <property type="evidence" value="ECO:0007669"/>
    <property type="project" value="InterPro"/>
</dbReference>
<dbReference type="Gramene" id="A07p31780.2_BraZ1">
    <property type="protein sequence ID" value="A07p31780.2_BraZ1.CDS"/>
    <property type="gene ID" value="A07g31780.2_BraZ1"/>
</dbReference>
<evidence type="ECO:0000313" key="9">
    <source>
        <dbReference type="Proteomes" id="UP000694005"/>
    </source>
</evidence>
<keyword evidence="3" id="KW-0936">Ethylene signaling pathway</keyword>
<feature type="compositionally biased region" description="Polar residues" evidence="6">
    <location>
        <begin position="343"/>
        <end position="356"/>
    </location>
</feature>
<dbReference type="GO" id="GO:0000976">
    <property type="term" value="F:transcription cis-regulatory region binding"/>
    <property type="evidence" value="ECO:0007669"/>
    <property type="project" value="UniProtKB-ARBA"/>
</dbReference>
<reference evidence="8 9" key="1">
    <citation type="submission" date="2021-07" db="EMBL/GenBank/DDBJ databases">
        <authorList>
            <consortium name="Genoscope - CEA"/>
            <person name="William W."/>
        </authorList>
    </citation>
    <scope>NUCLEOTIDE SEQUENCE [LARGE SCALE GENOMIC DNA]</scope>
</reference>
<keyword evidence="4" id="KW-0238">DNA-binding</keyword>
<dbReference type="InterPro" id="IPR047091">
    <property type="entry name" value="EIN3-like_DNA-bd"/>
</dbReference>
<evidence type="ECO:0000256" key="3">
    <source>
        <dbReference type="ARBA" id="ARBA00022745"/>
    </source>
</evidence>
<comment type="subcellular location">
    <subcellularLocation>
        <location evidence="1">Nucleus</location>
    </subcellularLocation>
</comment>
<feature type="compositionally biased region" description="Basic and acidic residues" evidence="6">
    <location>
        <begin position="297"/>
        <end position="306"/>
    </location>
</feature>
<accession>A0A8D9HRK0</accession>
<feature type="compositionally biased region" description="Basic residues" evidence="6">
    <location>
        <begin position="361"/>
        <end position="370"/>
    </location>
</feature>
<feature type="compositionally biased region" description="Basic and acidic residues" evidence="6">
    <location>
        <begin position="66"/>
        <end position="76"/>
    </location>
</feature>
<dbReference type="InterPro" id="IPR006957">
    <property type="entry name" value="EIN3"/>
</dbReference>
<evidence type="ECO:0000256" key="2">
    <source>
        <dbReference type="ARBA" id="ARBA00009416"/>
    </source>
</evidence>
<proteinExistence type="inferred from homology"/>
<keyword evidence="5" id="KW-0539">Nucleus</keyword>
<evidence type="ECO:0000256" key="4">
    <source>
        <dbReference type="ARBA" id="ARBA00023125"/>
    </source>
</evidence>
<evidence type="ECO:0000313" key="8">
    <source>
        <dbReference type="EMBL" id="CAG7903534.1"/>
    </source>
</evidence>
<gene>
    <name evidence="8" type="ORF">BRAPAZ1V2_A07P31780.2</name>
</gene>
<dbReference type="GO" id="GO:0005634">
    <property type="term" value="C:nucleus"/>
    <property type="evidence" value="ECO:0007669"/>
    <property type="project" value="UniProtKB-SubCell"/>
</dbReference>
<feature type="compositionally biased region" description="Polar residues" evidence="6">
    <location>
        <begin position="281"/>
        <end position="296"/>
    </location>
</feature>
<protein>
    <recommendedName>
        <fullName evidence="7">Ethylene insensitive 3-like DNA-binding domain-containing protein</fullName>
    </recommendedName>
</protein>
<dbReference type="Pfam" id="PF04873">
    <property type="entry name" value="EIN3_DNA-bd"/>
    <property type="match status" value="1"/>
</dbReference>
<feature type="region of interest" description="Disordered" evidence="6">
    <location>
        <begin position="281"/>
        <end position="386"/>
    </location>
</feature>
<organism evidence="8 9">
    <name type="scientific">Brassica campestris</name>
    <name type="common">Field mustard</name>
    <dbReference type="NCBI Taxonomy" id="3711"/>
    <lineage>
        <taxon>Eukaryota</taxon>
        <taxon>Viridiplantae</taxon>
        <taxon>Streptophyta</taxon>
        <taxon>Embryophyta</taxon>
        <taxon>Tracheophyta</taxon>
        <taxon>Spermatophyta</taxon>
        <taxon>Magnoliopsida</taxon>
        <taxon>eudicotyledons</taxon>
        <taxon>Gunneridae</taxon>
        <taxon>Pentapetalae</taxon>
        <taxon>rosids</taxon>
        <taxon>malvids</taxon>
        <taxon>Brassicales</taxon>
        <taxon>Brassicaceae</taxon>
        <taxon>Brassiceae</taxon>
        <taxon>Brassica</taxon>
    </lineage>
</organism>
<sequence>MSGGDLPISVTDIRMENEPDDLAVAEIDVSDEEIDAEDLERRMWKDRVRLKRIKERTKIDSSQAKETPKKVSEQAQRKKMSRAQDGILKYMLKLMEVCKVRGFVYGIIPEKGKPVSGSSDNIRAWWKEKVKFDKNGPAAIAKYEEECLAFGKSDGDRNSQFVLQDLQDATLGSLLSSLMQHCDPPQRKYPLEKGTPPPWWPSGDEEWWVKLGMAKGQSPPYKKPHDLKKMWKVGVLTAVINHMSPDIAKIKRHVRQSKCLQDKMTAKESAIWLAVLNQEESLTPQPSSDNGASNVTETHRRGNNAERRRKTVINSDSDYDVDGREEASGSVSSKDNRRKQTQKEQPAATSQTVSNQDKSEKHRRRKRPRRTVTQQEEEQPETEQRIVLPDMNHVDAPLLEYNINGTTHHQGEGVLGPEENSLELVIPEFNNNYTYLPPVNGQAMIPVEERPMLYGPNTNQVLQFGSGYNFYNPSAVFVHNQEEDLIHTQIEMNPQAPPHNNGFEAPGGVLQPHNLLGNEDSVTGRDLPPQFQSDQDKLLDSNILSPFSDLAFDSNTFFSGFDSYGVDDHLSWFGA</sequence>
<feature type="region of interest" description="Disordered" evidence="6">
    <location>
        <begin position="55"/>
        <end position="78"/>
    </location>
</feature>
<dbReference type="GO" id="GO:0009873">
    <property type="term" value="P:ethylene-activated signaling pathway"/>
    <property type="evidence" value="ECO:0007669"/>
    <property type="project" value="UniProtKB-KW"/>
</dbReference>
<dbReference type="Gene3D" id="1.10.3180.10">
    <property type="entry name" value="DNA-binding domain of EIN3-like"/>
    <property type="match status" value="2"/>
</dbReference>
<comment type="similarity">
    <text evidence="2">Belongs to the EIN3 family.</text>
</comment>
<dbReference type="AlphaFoldDB" id="A0A8D9HRK0"/>
<dbReference type="InterPro" id="IPR023278">
    <property type="entry name" value="Ethylene_insens-like_DNA-bd"/>
</dbReference>
<feature type="domain" description="Ethylene insensitive 3-like DNA-binding" evidence="7">
    <location>
        <begin position="37"/>
        <end position="280"/>
    </location>
</feature>
<evidence type="ECO:0000256" key="6">
    <source>
        <dbReference type="SAM" id="MobiDB-lite"/>
    </source>
</evidence>
<dbReference type="PANTHER" id="PTHR33305:SF30">
    <property type="entry name" value="ETHYLENE INSENSITIVE 3-LIKE 3 PROTEIN"/>
    <property type="match status" value="1"/>
</dbReference>
<dbReference type="SUPFAM" id="SSF116768">
    <property type="entry name" value="DNA-binding domain of EIN3-like"/>
    <property type="match status" value="1"/>
</dbReference>
<name>A0A8D9HRK0_BRACM</name>
<dbReference type="FunFam" id="1.10.3180.10:FF:000002">
    <property type="entry name" value="Ethylene insensitive 3-like 1"/>
    <property type="match status" value="1"/>
</dbReference>